<evidence type="ECO:0008006" key="4">
    <source>
        <dbReference type="Google" id="ProtNLM"/>
    </source>
</evidence>
<dbReference type="RefSeq" id="WP_186767381.1">
    <property type="nucleotide sequence ID" value="NZ_SJPF01000001.1"/>
</dbReference>
<dbReference type="Proteomes" id="UP000318878">
    <property type="component" value="Unassembled WGS sequence"/>
</dbReference>
<keyword evidence="3" id="KW-1185">Reference proteome</keyword>
<accession>A0A5C5VLJ9</accession>
<comment type="caution">
    <text evidence="2">The sequence shown here is derived from an EMBL/GenBank/DDBJ whole genome shotgun (WGS) entry which is preliminary data.</text>
</comment>
<dbReference type="InterPro" id="IPR007712">
    <property type="entry name" value="RelE/ParE_toxin"/>
</dbReference>
<protein>
    <recommendedName>
        <fullName evidence="4">Plasmid stabilization system protein</fullName>
    </recommendedName>
</protein>
<dbReference type="EMBL" id="SJPF01000001">
    <property type="protein sequence ID" value="TWT38725.1"/>
    <property type="molecule type" value="Genomic_DNA"/>
</dbReference>
<name>A0A5C5VLJ9_9BACT</name>
<gene>
    <name evidence="2" type="ORF">Enr8_04190</name>
</gene>
<keyword evidence="1" id="KW-1277">Toxin-antitoxin system</keyword>
<evidence type="ECO:0000313" key="2">
    <source>
        <dbReference type="EMBL" id="TWT38725.1"/>
    </source>
</evidence>
<dbReference type="Gene3D" id="3.30.2310.20">
    <property type="entry name" value="RelE-like"/>
    <property type="match status" value="1"/>
</dbReference>
<proteinExistence type="predicted"/>
<reference evidence="2 3" key="1">
    <citation type="submission" date="2019-02" db="EMBL/GenBank/DDBJ databases">
        <title>Deep-cultivation of Planctomycetes and their phenomic and genomic characterization uncovers novel biology.</title>
        <authorList>
            <person name="Wiegand S."/>
            <person name="Jogler M."/>
            <person name="Boedeker C."/>
            <person name="Pinto D."/>
            <person name="Vollmers J."/>
            <person name="Rivas-Marin E."/>
            <person name="Kohn T."/>
            <person name="Peeters S.H."/>
            <person name="Heuer A."/>
            <person name="Rast P."/>
            <person name="Oberbeckmann S."/>
            <person name="Bunk B."/>
            <person name="Jeske O."/>
            <person name="Meyerdierks A."/>
            <person name="Storesund J.E."/>
            <person name="Kallscheuer N."/>
            <person name="Luecker S."/>
            <person name="Lage O.M."/>
            <person name="Pohl T."/>
            <person name="Merkel B.J."/>
            <person name="Hornburger P."/>
            <person name="Mueller R.-W."/>
            <person name="Bruemmer F."/>
            <person name="Labrenz M."/>
            <person name="Spormann A.M."/>
            <person name="Op Den Camp H."/>
            <person name="Overmann J."/>
            <person name="Amann R."/>
            <person name="Jetten M.S.M."/>
            <person name="Mascher T."/>
            <person name="Medema M.H."/>
            <person name="Devos D.P."/>
            <person name="Kaster A.-K."/>
            <person name="Ovreas L."/>
            <person name="Rohde M."/>
            <person name="Galperin M.Y."/>
            <person name="Jogler C."/>
        </authorList>
    </citation>
    <scope>NUCLEOTIDE SEQUENCE [LARGE SCALE GENOMIC DNA]</scope>
    <source>
        <strain evidence="2 3">Enr8</strain>
    </source>
</reference>
<organism evidence="2 3">
    <name type="scientific">Blastopirellula retiformator</name>
    <dbReference type="NCBI Taxonomy" id="2527970"/>
    <lineage>
        <taxon>Bacteria</taxon>
        <taxon>Pseudomonadati</taxon>
        <taxon>Planctomycetota</taxon>
        <taxon>Planctomycetia</taxon>
        <taxon>Pirellulales</taxon>
        <taxon>Pirellulaceae</taxon>
        <taxon>Blastopirellula</taxon>
    </lineage>
</organism>
<dbReference type="InterPro" id="IPR035093">
    <property type="entry name" value="RelE/ParE_toxin_dom_sf"/>
</dbReference>
<dbReference type="Pfam" id="PF05016">
    <property type="entry name" value="ParE_toxin"/>
    <property type="match status" value="1"/>
</dbReference>
<dbReference type="AlphaFoldDB" id="A0A5C5VLJ9"/>
<evidence type="ECO:0000256" key="1">
    <source>
        <dbReference type="ARBA" id="ARBA00022649"/>
    </source>
</evidence>
<evidence type="ECO:0000313" key="3">
    <source>
        <dbReference type="Proteomes" id="UP000318878"/>
    </source>
</evidence>
<sequence length="102" mass="11807">MSGRVFWDSQADHDVNSIIDYIAIEQQSPQNAIAPFDEIYEKAYLYASAPLLGELREDIWPGVRVFSVHSCVVIYSDRCRGRNRDTTCYAWRSRFQTALLSR</sequence>